<sequence length="135" mass="14533">EAACSAFQPPSHYSPDAFQPVQLCFNQGLAASSPSSAELSSPLPYSCSPPELSPVSPLTPSPPWALDTKPPSCPMEEWPCHPPCPFASPACGSQHPERLPQCFPCPSTDCTELLPALPVPEDFFRRDRGCDICYS</sequence>
<dbReference type="OrthoDB" id="9942157at2759"/>
<dbReference type="PANTHER" id="PTHR36689">
    <property type="entry name" value="COLORECTAL CANCER-ASSOCIATED PROTEIN 2"/>
    <property type="match status" value="1"/>
</dbReference>
<accession>A0A7K6QSP5</accession>
<feature type="non-terminal residue" evidence="1">
    <location>
        <position position="1"/>
    </location>
</feature>
<evidence type="ECO:0000313" key="1">
    <source>
        <dbReference type="EMBL" id="NWW76810.1"/>
    </source>
</evidence>
<keyword evidence="2" id="KW-1185">Reference proteome</keyword>
<reference evidence="1 2" key="1">
    <citation type="submission" date="2019-09" db="EMBL/GenBank/DDBJ databases">
        <title>Bird 10,000 Genomes (B10K) Project - Family phase.</title>
        <authorList>
            <person name="Zhang G."/>
        </authorList>
    </citation>
    <scope>NUCLEOTIDE SEQUENCE [LARGE SCALE GENOMIC DNA]</scope>
    <source>
        <strain evidence="1">B10K-DU-029-53</strain>
    </source>
</reference>
<dbReference type="EMBL" id="VZRZ01004792">
    <property type="protein sequence ID" value="NWW76810.1"/>
    <property type="molecule type" value="Genomic_DNA"/>
</dbReference>
<dbReference type="Proteomes" id="UP000580879">
    <property type="component" value="Unassembled WGS sequence"/>
</dbReference>
<organism evidence="1 2">
    <name type="scientific">Climacteris rufus</name>
    <name type="common">rufous treecreeper</name>
    <dbReference type="NCBI Taxonomy" id="47695"/>
    <lineage>
        <taxon>Eukaryota</taxon>
        <taxon>Metazoa</taxon>
        <taxon>Chordata</taxon>
        <taxon>Craniata</taxon>
        <taxon>Vertebrata</taxon>
        <taxon>Euteleostomi</taxon>
        <taxon>Archelosauria</taxon>
        <taxon>Archosauria</taxon>
        <taxon>Dinosauria</taxon>
        <taxon>Saurischia</taxon>
        <taxon>Theropoda</taxon>
        <taxon>Coelurosauria</taxon>
        <taxon>Aves</taxon>
        <taxon>Neognathae</taxon>
        <taxon>Neoaves</taxon>
        <taxon>Telluraves</taxon>
        <taxon>Australaves</taxon>
        <taxon>Passeriformes</taxon>
        <taxon>Climacteridae</taxon>
        <taxon>Climacteris</taxon>
    </lineage>
</organism>
<feature type="non-terminal residue" evidence="1">
    <location>
        <position position="135"/>
    </location>
</feature>
<dbReference type="AlphaFoldDB" id="A0A7K6QSP5"/>
<dbReference type="InterPro" id="IPR043265">
    <property type="entry name" value="OCAT2"/>
</dbReference>
<name>A0A7K6QSP5_9PASS</name>
<gene>
    <name evidence="1" type="primary">Colca2</name>
    <name evidence="1" type="ORF">CLIRUF_R09709</name>
</gene>
<proteinExistence type="predicted"/>
<protein>
    <submittedName>
        <fullName evidence="1">COLC2 protein</fullName>
    </submittedName>
</protein>
<evidence type="ECO:0000313" key="2">
    <source>
        <dbReference type="Proteomes" id="UP000580879"/>
    </source>
</evidence>
<comment type="caution">
    <text evidence="1">The sequence shown here is derived from an EMBL/GenBank/DDBJ whole genome shotgun (WGS) entry which is preliminary data.</text>
</comment>
<dbReference type="PANTHER" id="PTHR36689:SF1">
    <property type="entry name" value="POU CLASS 2 HOMEOBOX ASSOCIATING FACTOR 3"/>
    <property type="match status" value="1"/>
</dbReference>